<dbReference type="AlphaFoldDB" id="A0A2B0M8U6"/>
<accession>A0A2B0M8U6</accession>
<evidence type="ECO:0000259" key="2">
    <source>
        <dbReference type="Pfam" id="PF03495"/>
    </source>
</evidence>
<dbReference type="RefSeq" id="WP_098491040.1">
    <property type="nucleotide sequence ID" value="NZ_NUWN01000046.1"/>
</dbReference>
<dbReference type="GO" id="GO:0005576">
    <property type="term" value="C:extracellular region"/>
    <property type="evidence" value="ECO:0007669"/>
    <property type="project" value="InterPro"/>
</dbReference>
<dbReference type="InterPro" id="IPR003896">
    <property type="entry name" value="Bacterial_exotoxin_B"/>
</dbReference>
<evidence type="ECO:0000313" key="4">
    <source>
        <dbReference type="Proteomes" id="UP000242656"/>
    </source>
</evidence>
<feature type="domain" description="Protective antigen Ca-binding" evidence="2">
    <location>
        <begin position="77"/>
        <end position="139"/>
    </location>
</feature>
<reference evidence="3 4" key="1">
    <citation type="submission" date="2017-09" db="EMBL/GenBank/DDBJ databases">
        <title>Large-scale bioinformatics analysis of Bacillus genomes uncovers conserved roles of natural products in bacterial physiology.</title>
        <authorList>
            <consortium name="Agbiome Team Llc"/>
            <person name="Bleich R.M."/>
            <person name="Grubbs K.J."/>
            <person name="Santa Maria K.C."/>
            <person name="Allen S.E."/>
            <person name="Farag S."/>
            <person name="Shank E.A."/>
            <person name="Bowers A."/>
        </authorList>
    </citation>
    <scope>NUCLEOTIDE SEQUENCE [LARGE SCALE GENOMIC DNA]</scope>
    <source>
        <strain evidence="3 4">AFS083043</strain>
    </source>
</reference>
<dbReference type="InterPro" id="IPR037149">
    <property type="entry name" value="PA_heptamer_dom_sf"/>
</dbReference>
<feature type="chain" id="PRO_5039170362" description="Protective antigen Ca-binding domain-containing protein" evidence="1">
    <location>
        <begin position="27"/>
        <end position="772"/>
    </location>
</feature>
<dbReference type="Pfam" id="PF03495">
    <property type="entry name" value="Binary_toxB"/>
    <property type="match status" value="1"/>
</dbReference>
<sequence>MKKLKPTLGVLSSVTMALTLAAPTLAAPTLAETIPEQGGKVETFKEDKNVKEGQKIIYDGSEKKGIMIMEEPQENNDWDNDGIPNEVEEKGFKIVFNKKTGKNEAQLWDPQQDFGEKRFITNPRSANSDGDPFTDSYEVEHYGSDSDVDFNPMIANVPNLQIAVKRIDITPVASITDSNGESRTKTWEKSLSVQHSFNIGLAGEAGAEGSAAGPVPSGKGSLNVGYGYSNTKTETESISNSFDWSTATTVDSAKAANVRFHLEYKNTGTASAGDVSPHFNIRLGNKIINTVKATQDRYKANLLTTEKGGNNKTEILMDSVEGQADVKISLTLDELKAVEQGAPLSIEVLPTSTMNVYTMKDGKFENLGDWAHFASNVNASTTLVETNLGSIPKFRVYTPKKEKTKPASVDHNLSLDEFFKNSGIASNAWTLNAVVNGQLNKNLVRYGPNRSLLERGVNLGFFDNRALRPTLSYSSYDYSKKKIYTSVIPGLFNIRDEIFVTVNNKEGKQQKVKLVRNKNSNVYESKENEPVDLAVNKRALGEIPVKFELNDVQDNKTEVSVPLVSNKSYLEAIDKLVVDNSGEPILEGKQYYLKTNVNIREGVQENWHIGLDQTISGRYVHFSPQSNWDRLRLGPIQKAIHGTDIQATPVMIERKGQPKPGQPFKKDEEVFLKFTSSSYSGYQYLNIGNGYDYNWLDTENNRSSIKLDKHPNQNSFYLKSDSTYITFRQNNWLSSVADNGSAPLVAGSEFILKPDHTTSPGNDHKWELESIK</sequence>
<dbReference type="PRINTS" id="PR01391">
    <property type="entry name" value="BINARYTOXINB"/>
</dbReference>
<keyword evidence="1" id="KW-0732">Signal</keyword>
<dbReference type="Gene3D" id="3.90.182.10">
    <property type="entry name" value="Toxin - Anthrax Protective Antigen,domain 1"/>
    <property type="match status" value="1"/>
</dbReference>
<evidence type="ECO:0000256" key="1">
    <source>
        <dbReference type="SAM" id="SignalP"/>
    </source>
</evidence>
<protein>
    <recommendedName>
        <fullName evidence="2">Protective antigen Ca-binding domain-containing protein</fullName>
    </recommendedName>
</protein>
<feature type="signal peptide" evidence="1">
    <location>
        <begin position="1"/>
        <end position="26"/>
    </location>
</feature>
<comment type="caution">
    <text evidence="3">The sequence shown here is derived from an EMBL/GenBank/DDBJ whole genome shotgun (WGS) entry which is preliminary data.</text>
</comment>
<dbReference type="Gene3D" id="2.60.120.240">
    <property type="entry name" value="Protective antigen, heptamerisation domain"/>
    <property type="match status" value="1"/>
</dbReference>
<organism evidence="3 4">
    <name type="scientific">Bacillus cereus</name>
    <dbReference type="NCBI Taxonomy" id="1396"/>
    <lineage>
        <taxon>Bacteria</taxon>
        <taxon>Bacillati</taxon>
        <taxon>Bacillota</taxon>
        <taxon>Bacilli</taxon>
        <taxon>Bacillales</taxon>
        <taxon>Bacillaceae</taxon>
        <taxon>Bacillus</taxon>
        <taxon>Bacillus cereus group</taxon>
    </lineage>
</organism>
<evidence type="ECO:0000313" key="3">
    <source>
        <dbReference type="EMBL" id="PFK40991.1"/>
    </source>
</evidence>
<dbReference type="EMBL" id="NUWN01000046">
    <property type="protein sequence ID" value="PFK40991.1"/>
    <property type="molecule type" value="Genomic_DNA"/>
</dbReference>
<name>A0A2B0M8U6_BACCE</name>
<dbReference type="SUPFAM" id="SSF56988">
    <property type="entry name" value="Anthrax protective antigen"/>
    <property type="match status" value="1"/>
</dbReference>
<proteinExistence type="predicted"/>
<dbReference type="InterPro" id="IPR035088">
    <property type="entry name" value="PA_Ca-bd"/>
</dbReference>
<gene>
    <name evidence="3" type="ORF">COI93_12345</name>
</gene>
<dbReference type="GO" id="GO:0051260">
    <property type="term" value="P:protein homooligomerization"/>
    <property type="evidence" value="ECO:0007669"/>
    <property type="project" value="InterPro"/>
</dbReference>
<dbReference type="Proteomes" id="UP000242656">
    <property type="component" value="Unassembled WGS sequence"/>
</dbReference>